<organism evidence="1">
    <name type="scientific">uncultured Caudovirales phage</name>
    <dbReference type="NCBI Taxonomy" id="2100421"/>
    <lineage>
        <taxon>Viruses</taxon>
        <taxon>Duplodnaviria</taxon>
        <taxon>Heunggongvirae</taxon>
        <taxon>Uroviricota</taxon>
        <taxon>Caudoviricetes</taxon>
        <taxon>Peduoviridae</taxon>
        <taxon>Maltschvirus</taxon>
        <taxon>Maltschvirus maltsch</taxon>
    </lineage>
</organism>
<sequence length="65" mass="6996">MAISVKADKETIANLGGPAKVADSLGYSIQRVQNWTVRGIPAKVKLEFPELFLKPQSTTPNNNAA</sequence>
<dbReference type="EMBL" id="MF417894">
    <property type="protein sequence ID" value="ASN69661.1"/>
    <property type="molecule type" value="Genomic_DNA"/>
</dbReference>
<protein>
    <submittedName>
        <fullName evidence="1">Uncharacterized protein</fullName>
    </submittedName>
</protein>
<evidence type="ECO:0000313" key="1">
    <source>
        <dbReference type="EMBL" id="ASN69661.1"/>
    </source>
</evidence>
<evidence type="ECO:0000313" key="2">
    <source>
        <dbReference type="EMBL" id="ASN70364.1"/>
    </source>
</evidence>
<gene>
    <name evidence="1" type="ORF">7AX4_23</name>
    <name evidence="3" type="ORF">7F8_41</name>
    <name evidence="2" type="ORF">8AX11_41</name>
</gene>
<evidence type="ECO:0000313" key="3">
    <source>
        <dbReference type="EMBL" id="ASN70423.1"/>
    </source>
</evidence>
<accession>A0A2H4JCB6</accession>
<proteinExistence type="predicted"/>
<name>A0A2H4JCB6_9CAUD</name>
<dbReference type="EMBL" id="MF417905">
    <property type="protein sequence ID" value="ASN70364.1"/>
    <property type="molecule type" value="Genomic_DNA"/>
</dbReference>
<dbReference type="EMBL" id="MF417906">
    <property type="protein sequence ID" value="ASN70423.1"/>
    <property type="molecule type" value="Genomic_DNA"/>
</dbReference>
<dbReference type="Gene3D" id="1.10.260.40">
    <property type="entry name" value="lambda repressor-like DNA-binding domains"/>
    <property type="match status" value="1"/>
</dbReference>
<reference evidence="1" key="1">
    <citation type="submission" date="2017-06" db="EMBL/GenBank/DDBJ databases">
        <title>Novel phages from South African skin metaviromes.</title>
        <authorList>
            <person name="van Zyl L.J."/>
            <person name="Abrahams Y."/>
            <person name="Stander E.A."/>
            <person name="Kirby B.M."/>
            <person name="Clavaud C."/>
            <person name="Farcet C."/>
            <person name="Breton L."/>
            <person name="Trindade M.I."/>
        </authorList>
    </citation>
    <scope>NUCLEOTIDE SEQUENCE</scope>
</reference>
<dbReference type="GO" id="GO:0003677">
    <property type="term" value="F:DNA binding"/>
    <property type="evidence" value="ECO:0007669"/>
    <property type="project" value="InterPro"/>
</dbReference>
<dbReference type="InterPro" id="IPR010982">
    <property type="entry name" value="Lambda_DNA-bd_dom_sf"/>
</dbReference>